<protein>
    <recommendedName>
        <fullName evidence="4">Lipoprotein</fullName>
    </recommendedName>
</protein>
<evidence type="ECO:0000256" key="1">
    <source>
        <dbReference type="SAM" id="SignalP"/>
    </source>
</evidence>
<feature type="signal peptide" evidence="1">
    <location>
        <begin position="1"/>
        <end position="23"/>
    </location>
</feature>
<keyword evidence="1" id="KW-0732">Signal</keyword>
<accession>A0A448PFX5</accession>
<reference evidence="2 3" key="1">
    <citation type="submission" date="2018-12" db="EMBL/GenBank/DDBJ databases">
        <authorList>
            <consortium name="Pathogen Informatics"/>
        </authorList>
    </citation>
    <scope>NUCLEOTIDE SEQUENCE [LARGE SCALE GENOMIC DNA]</scope>
    <source>
        <strain evidence="2 3">NCTC13354</strain>
    </source>
</reference>
<evidence type="ECO:0000313" key="3">
    <source>
        <dbReference type="Proteomes" id="UP000269542"/>
    </source>
</evidence>
<sequence>MRKFLSLLTFALALVMLGGCADAEENPDPSPSVSSHEDVMVEKMSLEATGWTKANSNPDLFPNSEAFYTTPEGVEVAIDLWETTDSAEAIRDSYYRDVLRASPPEEFDAFPLGSQESYGLTYPIVDPDRTVEVHYVSYDGILYRIGLLSQPGEPIPDSVHNTLRDDIRFE</sequence>
<dbReference type="KEGG" id="tbw:NCTC13354_01555"/>
<dbReference type="PROSITE" id="PS51257">
    <property type="entry name" value="PROKAR_LIPOPROTEIN"/>
    <property type="match status" value="1"/>
</dbReference>
<evidence type="ECO:0008006" key="4">
    <source>
        <dbReference type="Google" id="ProtNLM"/>
    </source>
</evidence>
<dbReference type="Proteomes" id="UP000269542">
    <property type="component" value="Chromosome"/>
</dbReference>
<dbReference type="EMBL" id="LR134476">
    <property type="protein sequence ID" value="VEI13832.1"/>
    <property type="molecule type" value="Genomic_DNA"/>
</dbReference>
<feature type="chain" id="PRO_5019477667" description="Lipoprotein" evidence="1">
    <location>
        <begin position="24"/>
        <end position="170"/>
    </location>
</feature>
<gene>
    <name evidence="2" type="ORF">NCTC13354_01555</name>
</gene>
<proteinExistence type="predicted"/>
<keyword evidence="3" id="KW-1185">Reference proteome</keyword>
<dbReference type="AlphaFoldDB" id="A0A448PFX5"/>
<organism evidence="2 3">
    <name type="scientific">Trueperella bialowiezensis</name>
    <dbReference type="NCBI Taxonomy" id="312285"/>
    <lineage>
        <taxon>Bacteria</taxon>
        <taxon>Bacillati</taxon>
        <taxon>Actinomycetota</taxon>
        <taxon>Actinomycetes</taxon>
        <taxon>Actinomycetales</taxon>
        <taxon>Actinomycetaceae</taxon>
        <taxon>Trueperella</taxon>
    </lineage>
</organism>
<dbReference type="RefSeq" id="WP_126416894.1">
    <property type="nucleotide sequence ID" value="NZ_LR134476.1"/>
</dbReference>
<evidence type="ECO:0000313" key="2">
    <source>
        <dbReference type="EMBL" id="VEI13832.1"/>
    </source>
</evidence>
<name>A0A448PFX5_9ACTO</name>